<dbReference type="AlphaFoldDB" id="A0A495E7E6"/>
<dbReference type="Pfam" id="PF13561">
    <property type="entry name" value="adh_short_C2"/>
    <property type="match status" value="1"/>
</dbReference>
<dbReference type="RefSeq" id="WP_121065945.1">
    <property type="nucleotide sequence ID" value="NZ_RBIQ01000008.1"/>
</dbReference>
<name>A0A495E7E6_9FLAO</name>
<reference evidence="3 4" key="1">
    <citation type="submission" date="2018-10" db="EMBL/GenBank/DDBJ databases">
        <title>Genomic Encyclopedia of Archaeal and Bacterial Type Strains, Phase II (KMG-II): from individual species to whole genera.</title>
        <authorList>
            <person name="Goeker M."/>
        </authorList>
    </citation>
    <scope>NUCLEOTIDE SEQUENCE [LARGE SCALE GENOMIC DNA]</scope>
    <source>
        <strain evidence="3 4">DSM 25230</strain>
    </source>
</reference>
<comment type="similarity">
    <text evidence="1">Belongs to the short-chain dehydrogenases/reductases (SDR) family.</text>
</comment>
<dbReference type="InterPro" id="IPR036291">
    <property type="entry name" value="NAD(P)-bd_dom_sf"/>
</dbReference>
<dbReference type="SUPFAM" id="SSF51735">
    <property type="entry name" value="NAD(P)-binding Rossmann-fold domains"/>
    <property type="match status" value="1"/>
</dbReference>
<dbReference type="CDD" id="cd05233">
    <property type="entry name" value="SDR_c"/>
    <property type="match status" value="1"/>
</dbReference>
<accession>A0A495E7E6</accession>
<dbReference type="InterPro" id="IPR051122">
    <property type="entry name" value="SDR_DHRS6-like"/>
</dbReference>
<keyword evidence="2" id="KW-0560">Oxidoreductase</keyword>
<dbReference type="GO" id="GO:0016491">
    <property type="term" value="F:oxidoreductase activity"/>
    <property type="evidence" value="ECO:0007669"/>
    <property type="project" value="UniProtKB-KW"/>
</dbReference>
<dbReference type="Proteomes" id="UP000269412">
    <property type="component" value="Unassembled WGS sequence"/>
</dbReference>
<evidence type="ECO:0000313" key="3">
    <source>
        <dbReference type="EMBL" id="RKR12850.1"/>
    </source>
</evidence>
<dbReference type="InterPro" id="IPR002347">
    <property type="entry name" value="SDR_fam"/>
</dbReference>
<sequence length="230" mass="25158">MKKNILIIGGSSGIGNTIVNNIKEEYNLYVANRSKENSTHEDVAYIKFDATKDKLETSLVPDVLHGLIYCPGSINLKPFKMLKTESFREDMEINFFSLVNVVKTVIPKMTHGASIVLFSTVAVGTGMPFHTSIAAAKGAIEGFAKSLAAEYAPKIRVNVIAPSIVDTPLSKRLLNNDKKRETMANRHPLKRIGNTEDIAYMANFLISNKSSWITGQTIGIDGGLSQLNKG</sequence>
<evidence type="ECO:0000256" key="1">
    <source>
        <dbReference type="ARBA" id="ARBA00006484"/>
    </source>
</evidence>
<comment type="caution">
    <text evidence="3">The sequence shown here is derived from an EMBL/GenBank/DDBJ whole genome shotgun (WGS) entry which is preliminary data.</text>
</comment>
<evidence type="ECO:0000256" key="2">
    <source>
        <dbReference type="ARBA" id="ARBA00023002"/>
    </source>
</evidence>
<dbReference type="PANTHER" id="PTHR43477">
    <property type="entry name" value="DIHYDROANTICAPSIN 7-DEHYDROGENASE"/>
    <property type="match status" value="1"/>
</dbReference>
<dbReference type="Gene3D" id="3.40.50.720">
    <property type="entry name" value="NAD(P)-binding Rossmann-like Domain"/>
    <property type="match status" value="1"/>
</dbReference>
<protein>
    <submittedName>
        <fullName evidence="3">NAD(P)-dependent dehydrogenase (Short-subunit alcohol dehydrogenase family)</fullName>
    </submittedName>
</protein>
<dbReference type="PANTHER" id="PTHR43477:SF1">
    <property type="entry name" value="DIHYDROANTICAPSIN 7-DEHYDROGENASE"/>
    <property type="match status" value="1"/>
</dbReference>
<keyword evidence="4" id="KW-1185">Reference proteome</keyword>
<dbReference type="EMBL" id="RBIQ01000008">
    <property type="protein sequence ID" value="RKR12850.1"/>
    <property type="molecule type" value="Genomic_DNA"/>
</dbReference>
<dbReference type="PRINTS" id="PR00081">
    <property type="entry name" value="GDHRDH"/>
</dbReference>
<organism evidence="3 4">
    <name type="scientific">Maribacter vaceletii</name>
    <dbReference type="NCBI Taxonomy" id="1206816"/>
    <lineage>
        <taxon>Bacteria</taxon>
        <taxon>Pseudomonadati</taxon>
        <taxon>Bacteroidota</taxon>
        <taxon>Flavobacteriia</taxon>
        <taxon>Flavobacteriales</taxon>
        <taxon>Flavobacteriaceae</taxon>
        <taxon>Maribacter</taxon>
    </lineage>
</organism>
<proteinExistence type="inferred from homology"/>
<evidence type="ECO:0000313" key="4">
    <source>
        <dbReference type="Proteomes" id="UP000269412"/>
    </source>
</evidence>
<dbReference type="OrthoDB" id="9803333at2"/>
<gene>
    <name evidence="3" type="ORF">CLV91_1561</name>
</gene>